<dbReference type="AlphaFoldDB" id="A0A381I6G8"/>
<dbReference type="Pfam" id="PF18683">
    <property type="entry name" value="ChiW_Ig_like"/>
    <property type="match status" value="4"/>
</dbReference>
<name>A0A381I6G8_CLODI</name>
<reference evidence="2" key="1">
    <citation type="submission" date="2018-06" db="EMBL/GenBank/DDBJ databases">
        <authorList>
            <consortium name="Pathogen Informatics"/>
            <person name="Doyle S."/>
        </authorList>
    </citation>
    <scope>NUCLEOTIDE SEQUENCE</scope>
    <source>
        <strain evidence="2">NCTC13307</strain>
    </source>
</reference>
<evidence type="ECO:0000259" key="1">
    <source>
        <dbReference type="Pfam" id="PF18683"/>
    </source>
</evidence>
<feature type="domain" description="Chitinase W immunoglobulin-like" evidence="1">
    <location>
        <begin position="2"/>
        <end position="25"/>
    </location>
</feature>
<feature type="domain" description="Chitinase W immunoglobulin-like" evidence="1">
    <location>
        <begin position="283"/>
        <end position="337"/>
    </location>
</feature>
<gene>
    <name evidence="2" type="ORF">NCTC13307_00575</name>
</gene>
<evidence type="ECO:0000313" key="2">
    <source>
        <dbReference type="EMBL" id="SUY21232.1"/>
    </source>
</evidence>
<proteinExistence type="predicted"/>
<dbReference type="EMBL" id="UFWD01000001">
    <property type="protein sequence ID" value="SUY21232.1"/>
    <property type="molecule type" value="Genomic_DNA"/>
</dbReference>
<feature type="domain" description="Chitinase W immunoglobulin-like" evidence="1">
    <location>
        <begin position="162"/>
        <end position="267"/>
    </location>
</feature>
<accession>A0A381I6G8</accession>
<dbReference type="InterPro" id="IPR041278">
    <property type="entry name" value="ChiW_Ig-like"/>
</dbReference>
<protein>
    <submittedName>
        <fullName evidence="2">Glycolate oxidase subunit GlcD</fullName>
    </submittedName>
</protein>
<organism evidence="2">
    <name type="scientific">Clostridioides difficile</name>
    <name type="common">Peptoclostridium difficile</name>
    <dbReference type="NCBI Taxonomy" id="1496"/>
    <lineage>
        <taxon>Bacteria</taxon>
        <taxon>Bacillati</taxon>
        <taxon>Bacillota</taxon>
        <taxon>Clostridia</taxon>
        <taxon>Peptostreptococcales</taxon>
        <taxon>Peptostreptococcaceae</taxon>
        <taxon>Clostridioides</taxon>
    </lineage>
</organism>
<sequence>MLVKAGAVSETTATDSAANATFEVKKYVAAPAVGQLTFDATDKQIKMASGDKTVDPSDDTYVLTLTKGTAKDGDIKANVEVTGLPSGLDYTAEGDSSANTITITVSGTASQAVQTDLDNVSVLVKAGAVSETTATDSAANATFEVKKYVAAPAVGQLTFDATDKQIKMASGDKTVDPSDDTYVLTLTKGTAKDGDIKANVEVTGLPSGLDYTAEGDSSANTITITVSGTASQAVQTDLDNVSVLVKAGAVSETTATDSAANATFEVKKYVAAPAVGQLTFDATDKQIKMASGDKTVDPSDDTYVLTLTKGTAKDGDVKANVEVTGLPSGLDYTAEGRFISKYNNNNSIRNSKPSSTN</sequence>
<feature type="domain" description="Chitinase W immunoglobulin-like" evidence="1">
    <location>
        <begin position="41"/>
        <end position="146"/>
    </location>
</feature>